<dbReference type="Pfam" id="PF13424">
    <property type="entry name" value="TPR_12"/>
    <property type="match status" value="1"/>
</dbReference>
<dbReference type="InParanoid" id="A2DGW1"/>
<reference evidence="2" key="1">
    <citation type="submission" date="2006-10" db="EMBL/GenBank/DDBJ databases">
        <authorList>
            <person name="Amadeo P."/>
            <person name="Zhao Q."/>
            <person name="Wortman J."/>
            <person name="Fraser-Liggett C."/>
            <person name="Carlton J."/>
        </authorList>
    </citation>
    <scope>NUCLEOTIDE SEQUENCE</scope>
    <source>
        <strain evidence="2">G3</strain>
    </source>
</reference>
<protein>
    <submittedName>
        <fullName evidence="2">Uncharacterized protein</fullName>
    </submittedName>
</protein>
<keyword evidence="1" id="KW-0802">TPR repeat</keyword>
<dbReference type="RefSeq" id="XP_001581257.1">
    <property type="nucleotide sequence ID" value="XM_001581207.1"/>
</dbReference>
<dbReference type="EMBL" id="DS113199">
    <property type="protein sequence ID" value="EAY20271.1"/>
    <property type="molecule type" value="Genomic_DNA"/>
</dbReference>
<gene>
    <name evidence="2" type="ORF">TVAG_192470</name>
</gene>
<dbReference type="SMR" id="A2DGW1"/>
<dbReference type="SMART" id="SM00028">
    <property type="entry name" value="TPR"/>
    <property type="match status" value="3"/>
</dbReference>
<proteinExistence type="predicted"/>
<dbReference type="VEuPathDB" id="TrichDB:TVAG_192470"/>
<name>A2DGW1_TRIV3</name>
<dbReference type="Gene3D" id="1.25.40.10">
    <property type="entry name" value="Tetratricopeptide repeat domain"/>
    <property type="match status" value="1"/>
</dbReference>
<organism evidence="2 3">
    <name type="scientific">Trichomonas vaginalis (strain ATCC PRA-98 / G3)</name>
    <dbReference type="NCBI Taxonomy" id="412133"/>
    <lineage>
        <taxon>Eukaryota</taxon>
        <taxon>Metamonada</taxon>
        <taxon>Parabasalia</taxon>
        <taxon>Trichomonadida</taxon>
        <taxon>Trichomonadidae</taxon>
        <taxon>Trichomonas</taxon>
    </lineage>
</organism>
<keyword evidence="3" id="KW-1185">Reference proteome</keyword>
<accession>A2DGW1</accession>
<dbReference type="AlphaFoldDB" id="A2DGW1"/>
<dbReference type="InterPro" id="IPR011990">
    <property type="entry name" value="TPR-like_helical_dom_sf"/>
</dbReference>
<sequence>MSASARRLAFLIKQNQPKVLTQEEANISAHRLARTAKFGSTTKYQKTESAEEYAQRFFSENQNAALDKRDPLAKLETVNAMLNDRKTEINDRFSYLSQKKALVLMIYGENTQELFQTYVQIAAFYNDDFRIPSAMRHLKKAQQIMQQIQITNIDHLKFSIEYAYAVINSDVEDQEEYYRHVAQSQKIIANFTDIECDDQIYNYKRSYLLARIYNGNGQCEDAITMYGDAIAEYEMMTNNETTENTARLYHELGATYEAVGDIKNARNYYRTAYDIYSSLEINDKAQELSLWLDEHDSDHHAYIPEEEEEDY</sequence>
<evidence type="ECO:0000256" key="1">
    <source>
        <dbReference type="PROSITE-ProRule" id="PRU00339"/>
    </source>
</evidence>
<dbReference type="PROSITE" id="PS50005">
    <property type="entry name" value="TPR"/>
    <property type="match status" value="1"/>
</dbReference>
<dbReference type="SUPFAM" id="SSF48452">
    <property type="entry name" value="TPR-like"/>
    <property type="match status" value="1"/>
</dbReference>
<feature type="repeat" description="TPR" evidence="1">
    <location>
        <begin position="246"/>
        <end position="279"/>
    </location>
</feature>
<dbReference type="KEGG" id="tva:5465797"/>
<dbReference type="Proteomes" id="UP000001542">
    <property type="component" value="Unassembled WGS sequence"/>
</dbReference>
<dbReference type="InterPro" id="IPR019734">
    <property type="entry name" value="TPR_rpt"/>
</dbReference>
<evidence type="ECO:0000313" key="2">
    <source>
        <dbReference type="EMBL" id="EAY20271.1"/>
    </source>
</evidence>
<evidence type="ECO:0000313" key="3">
    <source>
        <dbReference type="Proteomes" id="UP000001542"/>
    </source>
</evidence>
<reference evidence="2" key="2">
    <citation type="journal article" date="2007" name="Science">
        <title>Draft genome sequence of the sexually transmitted pathogen Trichomonas vaginalis.</title>
        <authorList>
            <person name="Carlton J.M."/>
            <person name="Hirt R.P."/>
            <person name="Silva J.C."/>
            <person name="Delcher A.L."/>
            <person name="Schatz M."/>
            <person name="Zhao Q."/>
            <person name="Wortman J.R."/>
            <person name="Bidwell S.L."/>
            <person name="Alsmark U.C.M."/>
            <person name="Besteiro S."/>
            <person name="Sicheritz-Ponten T."/>
            <person name="Noel C.J."/>
            <person name="Dacks J.B."/>
            <person name="Foster P.G."/>
            <person name="Simillion C."/>
            <person name="Van de Peer Y."/>
            <person name="Miranda-Saavedra D."/>
            <person name="Barton G.J."/>
            <person name="Westrop G.D."/>
            <person name="Mueller S."/>
            <person name="Dessi D."/>
            <person name="Fiori P.L."/>
            <person name="Ren Q."/>
            <person name="Paulsen I."/>
            <person name="Zhang H."/>
            <person name="Bastida-Corcuera F.D."/>
            <person name="Simoes-Barbosa A."/>
            <person name="Brown M.T."/>
            <person name="Hayes R.D."/>
            <person name="Mukherjee M."/>
            <person name="Okumura C.Y."/>
            <person name="Schneider R."/>
            <person name="Smith A.J."/>
            <person name="Vanacova S."/>
            <person name="Villalvazo M."/>
            <person name="Haas B.J."/>
            <person name="Pertea M."/>
            <person name="Feldblyum T.V."/>
            <person name="Utterback T.R."/>
            <person name="Shu C.L."/>
            <person name="Osoegawa K."/>
            <person name="de Jong P.J."/>
            <person name="Hrdy I."/>
            <person name="Horvathova L."/>
            <person name="Zubacova Z."/>
            <person name="Dolezal P."/>
            <person name="Malik S.B."/>
            <person name="Logsdon J.M. Jr."/>
            <person name="Henze K."/>
            <person name="Gupta A."/>
            <person name="Wang C.C."/>
            <person name="Dunne R.L."/>
            <person name="Upcroft J.A."/>
            <person name="Upcroft P."/>
            <person name="White O."/>
            <person name="Salzberg S.L."/>
            <person name="Tang P."/>
            <person name="Chiu C.-H."/>
            <person name="Lee Y.-S."/>
            <person name="Embley T.M."/>
            <person name="Coombs G.H."/>
            <person name="Mottram J.C."/>
            <person name="Tachezy J."/>
            <person name="Fraser-Liggett C.M."/>
            <person name="Johnson P.J."/>
        </authorList>
    </citation>
    <scope>NUCLEOTIDE SEQUENCE [LARGE SCALE GENOMIC DNA]</scope>
    <source>
        <strain evidence="2">G3</strain>
    </source>
</reference>
<dbReference type="VEuPathDB" id="TrichDB:TVAGG3_0318910"/>